<evidence type="ECO:0000313" key="2">
    <source>
        <dbReference type="EMBL" id="MEY8001762.1"/>
    </source>
</evidence>
<comment type="caution">
    <text evidence="2">The sequence shown here is derived from an EMBL/GenBank/DDBJ whole genome shotgun (WGS) entry which is preliminary data.</text>
</comment>
<feature type="transmembrane region" description="Helical" evidence="1">
    <location>
        <begin position="115"/>
        <end position="133"/>
    </location>
</feature>
<evidence type="ECO:0000256" key="1">
    <source>
        <dbReference type="SAM" id="Phobius"/>
    </source>
</evidence>
<sequence>MIKIRIIKTLKDIELLKEKSQINKEVLQEIEEYFKNVYNNIGKPERKLINDFSLKDCGIIVYLEEGDNVWDLEEIGLNPEDNRLLGATPEWIDEQPINNLPIYDTTTKHSIMKSGVFRISIFSVLFIAAFFIVNRYNKYRNNKYE</sequence>
<evidence type="ECO:0000313" key="3">
    <source>
        <dbReference type="Proteomes" id="UP001564657"/>
    </source>
</evidence>
<reference evidence="2 3" key="1">
    <citation type="submission" date="2024-08" db="EMBL/GenBank/DDBJ databases">
        <title>Clostridium lapicellarii sp. nov., and Clostridium renhuaiense sp. nov., two species isolated from the mud in a fermentation cellar used for producing sauce-flavour Chinese liquors.</title>
        <authorList>
            <person name="Yang F."/>
            <person name="Wang H."/>
            <person name="Chen L.Q."/>
            <person name="Zhou N."/>
            <person name="Lu J.J."/>
            <person name="Pu X.X."/>
            <person name="Wan B."/>
            <person name="Wang L."/>
            <person name="Liu S.J."/>
        </authorList>
    </citation>
    <scope>NUCLEOTIDE SEQUENCE [LARGE SCALE GENOMIC DNA]</scope>
    <source>
        <strain evidence="2 3">MT-5</strain>
    </source>
</reference>
<keyword evidence="1" id="KW-0472">Membrane</keyword>
<keyword evidence="1" id="KW-0812">Transmembrane</keyword>
<protein>
    <submittedName>
        <fullName evidence="2">Uncharacterized protein</fullName>
    </submittedName>
</protein>
<accession>A0ABV4BU70</accession>
<gene>
    <name evidence="2" type="ORF">AB8U03_16470</name>
</gene>
<dbReference type="EMBL" id="JBGEWD010000024">
    <property type="protein sequence ID" value="MEY8001762.1"/>
    <property type="molecule type" value="Genomic_DNA"/>
</dbReference>
<keyword evidence="1" id="KW-1133">Transmembrane helix</keyword>
<proteinExistence type="predicted"/>
<keyword evidence="3" id="KW-1185">Reference proteome</keyword>
<dbReference type="Proteomes" id="UP001564657">
    <property type="component" value="Unassembled WGS sequence"/>
</dbReference>
<organism evidence="2 3">
    <name type="scientific">Clostridium moutaii</name>
    <dbReference type="NCBI Taxonomy" id="3240932"/>
    <lineage>
        <taxon>Bacteria</taxon>
        <taxon>Bacillati</taxon>
        <taxon>Bacillota</taxon>
        <taxon>Clostridia</taxon>
        <taxon>Eubacteriales</taxon>
        <taxon>Clostridiaceae</taxon>
        <taxon>Clostridium</taxon>
    </lineage>
</organism>
<name>A0ABV4BU70_9CLOT</name>
<dbReference type="RefSeq" id="WP_369705653.1">
    <property type="nucleotide sequence ID" value="NZ_JBGEWD010000024.1"/>
</dbReference>